<dbReference type="InterPro" id="IPR052837">
    <property type="entry name" value="Mitoribosomal_bS21"/>
</dbReference>
<dbReference type="GO" id="GO:0070124">
    <property type="term" value="P:mitochondrial translational initiation"/>
    <property type="evidence" value="ECO:0007669"/>
    <property type="project" value="TreeGrafter"/>
</dbReference>
<comment type="caution">
    <text evidence="5">The sequence shown here is derived from an EMBL/GenBank/DDBJ whole genome shotgun (WGS) entry which is preliminary data.</text>
</comment>
<dbReference type="PANTHER" id="PTHR41237">
    <property type="entry name" value="37S RIBOSOMAL PROTEIN MRP21, MITOCHONDRIAL"/>
    <property type="match status" value="1"/>
</dbReference>
<protein>
    <recommendedName>
        <fullName evidence="7">Ribosomal protein S21</fullName>
    </recommendedName>
</protein>
<reference evidence="5" key="2">
    <citation type="submission" date="2023-05" db="EMBL/GenBank/DDBJ databases">
        <authorList>
            <consortium name="Lawrence Berkeley National Laboratory"/>
            <person name="Steindorff A."/>
            <person name="Hensen N."/>
            <person name="Bonometti L."/>
            <person name="Westerberg I."/>
            <person name="Brannstrom I.O."/>
            <person name="Guillou S."/>
            <person name="Cros-Aarteil S."/>
            <person name="Calhoun S."/>
            <person name="Haridas S."/>
            <person name="Kuo A."/>
            <person name="Mondo S."/>
            <person name="Pangilinan J."/>
            <person name="Riley R."/>
            <person name="Labutti K."/>
            <person name="Andreopoulos B."/>
            <person name="Lipzen A."/>
            <person name="Chen C."/>
            <person name="Yanf M."/>
            <person name="Daum C."/>
            <person name="Ng V."/>
            <person name="Clum A."/>
            <person name="Ohm R."/>
            <person name="Martin F."/>
            <person name="Silar P."/>
            <person name="Natvig D."/>
            <person name="Lalanne C."/>
            <person name="Gautier V."/>
            <person name="Ament-Velasquez S.L."/>
            <person name="Kruys A."/>
            <person name="Hutchinson M.I."/>
            <person name="Powell A.J."/>
            <person name="Barry K."/>
            <person name="Miller A.N."/>
            <person name="Grigoriev I.V."/>
            <person name="Debuchy R."/>
            <person name="Gladieux P."/>
            <person name="Thoren M.H."/>
            <person name="Johannesson H."/>
        </authorList>
    </citation>
    <scope>NUCLEOTIDE SEQUENCE</scope>
    <source>
        <strain evidence="5">CBS 731.68</strain>
    </source>
</reference>
<evidence type="ECO:0000256" key="1">
    <source>
        <dbReference type="ARBA" id="ARBA00006640"/>
    </source>
</evidence>
<comment type="similarity">
    <text evidence="1">Belongs to the bacterial ribosomal protein bS21 family.</text>
</comment>
<dbReference type="EMBL" id="MU853225">
    <property type="protein sequence ID" value="KAK4125618.1"/>
    <property type="molecule type" value="Genomic_DNA"/>
</dbReference>
<feature type="region of interest" description="Disordered" evidence="4">
    <location>
        <begin position="71"/>
        <end position="133"/>
    </location>
</feature>
<dbReference type="RefSeq" id="XP_062649389.1">
    <property type="nucleotide sequence ID" value="XM_062790416.1"/>
</dbReference>
<keyword evidence="2" id="KW-0689">Ribosomal protein</keyword>
<feature type="compositionally biased region" description="Low complexity" evidence="4">
    <location>
        <begin position="105"/>
        <end position="131"/>
    </location>
</feature>
<dbReference type="GO" id="GO:0003735">
    <property type="term" value="F:structural constituent of ribosome"/>
    <property type="evidence" value="ECO:0007669"/>
    <property type="project" value="InterPro"/>
</dbReference>
<dbReference type="GO" id="GO:0005763">
    <property type="term" value="C:mitochondrial small ribosomal subunit"/>
    <property type="evidence" value="ECO:0007669"/>
    <property type="project" value="TreeGrafter"/>
</dbReference>
<keyword evidence="6" id="KW-1185">Reference proteome</keyword>
<evidence type="ECO:0000256" key="3">
    <source>
        <dbReference type="ARBA" id="ARBA00023274"/>
    </source>
</evidence>
<keyword evidence="3" id="KW-0687">Ribonucleoprotein</keyword>
<evidence type="ECO:0000313" key="5">
    <source>
        <dbReference type="EMBL" id="KAK4125618.1"/>
    </source>
</evidence>
<dbReference type="Proteomes" id="UP001302602">
    <property type="component" value="Unassembled WGS sequence"/>
</dbReference>
<dbReference type="Pfam" id="PF01165">
    <property type="entry name" value="Ribosomal_S21"/>
    <property type="match status" value="1"/>
</dbReference>
<sequence>MEFRQVVHCVRRSAAAATRPSLASTQPSPSAILLQHHHFTTNTKPQQQEAAAAQPQFSAPLHARIDQVRTSIPQPRLTMPPRPPPLRSSPFFQNQTGKKAPGWVSPTSQPTGTTRSTTLTGRAPTAPSTTTAEEDPYSLFTQINADMERSTGGGGTLPTWNEDEFLGKHYDVSEPALRLRPSTGRTIHVKGHVDVARGFRLLQRAVAQNGIKRDVFLARAHERPALKRKRQKRERWQARFKNGFKATIARVMELKGQGW</sequence>
<evidence type="ECO:0000256" key="4">
    <source>
        <dbReference type="SAM" id="MobiDB-lite"/>
    </source>
</evidence>
<dbReference type="InterPro" id="IPR001911">
    <property type="entry name" value="Ribosomal_bS21"/>
</dbReference>
<evidence type="ECO:0000313" key="6">
    <source>
        <dbReference type="Proteomes" id="UP001302602"/>
    </source>
</evidence>
<proteinExistence type="inferred from homology"/>
<accession>A0AAN6Z5R8</accession>
<dbReference type="PANTHER" id="PTHR41237:SF1">
    <property type="entry name" value="SMALL RIBOSOMAL SUBUNIT PROTEIN BS21M"/>
    <property type="match status" value="1"/>
</dbReference>
<feature type="compositionally biased region" description="Pro residues" evidence="4">
    <location>
        <begin position="78"/>
        <end position="87"/>
    </location>
</feature>
<organism evidence="5 6">
    <name type="scientific">Parathielavia appendiculata</name>
    <dbReference type="NCBI Taxonomy" id="2587402"/>
    <lineage>
        <taxon>Eukaryota</taxon>
        <taxon>Fungi</taxon>
        <taxon>Dikarya</taxon>
        <taxon>Ascomycota</taxon>
        <taxon>Pezizomycotina</taxon>
        <taxon>Sordariomycetes</taxon>
        <taxon>Sordariomycetidae</taxon>
        <taxon>Sordariales</taxon>
        <taxon>Chaetomiaceae</taxon>
        <taxon>Parathielavia</taxon>
    </lineage>
</organism>
<evidence type="ECO:0008006" key="7">
    <source>
        <dbReference type="Google" id="ProtNLM"/>
    </source>
</evidence>
<name>A0AAN6Z5R8_9PEZI</name>
<dbReference type="GeneID" id="87827186"/>
<gene>
    <name evidence="5" type="ORF">N657DRAFT_613634</name>
</gene>
<evidence type="ECO:0000256" key="2">
    <source>
        <dbReference type="ARBA" id="ARBA00022980"/>
    </source>
</evidence>
<reference evidence="5" key="1">
    <citation type="journal article" date="2023" name="Mol. Phylogenet. Evol.">
        <title>Genome-scale phylogeny and comparative genomics of the fungal order Sordariales.</title>
        <authorList>
            <person name="Hensen N."/>
            <person name="Bonometti L."/>
            <person name="Westerberg I."/>
            <person name="Brannstrom I.O."/>
            <person name="Guillou S."/>
            <person name="Cros-Aarteil S."/>
            <person name="Calhoun S."/>
            <person name="Haridas S."/>
            <person name="Kuo A."/>
            <person name="Mondo S."/>
            <person name="Pangilinan J."/>
            <person name="Riley R."/>
            <person name="LaButti K."/>
            <person name="Andreopoulos B."/>
            <person name="Lipzen A."/>
            <person name="Chen C."/>
            <person name="Yan M."/>
            <person name="Daum C."/>
            <person name="Ng V."/>
            <person name="Clum A."/>
            <person name="Steindorff A."/>
            <person name="Ohm R.A."/>
            <person name="Martin F."/>
            <person name="Silar P."/>
            <person name="Natvig D.O."/>
            <person name="Lalanne C."/>
            <person name="Gautier V."/>
            <person name="Ament-Velasquez S.L."/>
            <person name="Kruys A."/>
            <person name="Hutchinson M.I."/>
            <person name="Powell A.J."/>
            <person name="Barry K."/>
            <person name="Miller A.N."/>
            <person name="Grigoriev I.V."/>
            <person name="Debuchy R."/>
            <person name="Gladieux P."/>
            <person name="Hiltunen Thoren M."/>
            <person name="Johannesson H."/>
        </authorList>
    </citation>
    <scope>NUCLEOTIDE SEQUENCE</scope>
    <source>
        <strain evidence="5">CBS 731.68</strain>
    </source>
</reference>
<dbReference type="AlphaFoldDB" id="A0AAN6Z5R8"/>